<comment type="subcellular location">
    <subcellularLocation>
        <location evidence="1">Cell membrane</location>
        <topology evidence="1">Multi-pass membrane protein</topology>
    </subcellularLocation>
</comment>
<evidence type="ECO:0000256" key="2">
    <source>
        <dbReference type="ARBA" id="ARBA00022475"/>
    </source>
</evidence>
<reference evidence="10 11" key="1">
    <citation type="submission" date="2017-08" db="EMBL/GenBank/DDBJ databases">
        <authorList>
            <person name="Park S.-J."/>
            <person name="Kim H."/>
        </authorList>
    </citation>
    <scope>NUCLEOTIDE SEQUENCE [LARGE SCALE GENOMIC DNA]</scope>
    <source>
        <strain evidence="11">ye3</strain>
    </source>
</reference>
<dbReference type="Pfam" id="PF07228">
    <property type="entry name" value="SpoIIE"/>
    <property type="match status" value="1"/>
</dbReference>
<dbReference type="InterPro" id="IPR033480">
    <property type="entry name" value="sCache_2"/>
</dbReference>
<organism evidence="10 11">
    <name type="scientific">Pollutimonas thiosulfatoxidans</name>
    <dbReference type="NCBI Taxonomy" id="2028345"/>
    <lineage>
        <taxon>Bacteria</taxon>
        <taxon>Pseudomonadati</taxon>
        <taxon>Pseudomonadota</taxon>
        <taxon>Betaproteobacteria</taxon>
        <taxon>Burkholderiales</taxon>
        <taxon>Alcaligenaceae</taxon>
        <taxon>Pollutimonas</taxon>
    </lineage>
</organism>
<feature type="transmembrane region" description="Helical" evidence="7">
    <location>
        <begin position="335"/>
        <end position="353"/>
    </location>
</feature>
<dbReference type="PROSITE" id="PS51746">
    <property type="entry name" value="PPM_2"/>
    <property type="match status" value="1"/>
</dbReference>
<dbReference type="GO" id="GO:0016791">
    <property type="term" value="F:phosphatase activity"/>
    <property type="evidence" value="ECO:0007669"/>
    <property type="project" value="TreeGrafter"/>
</dbReference>
<dbReference type="InterPro" id="IPR001932">
    <property type="entry name" value="PPM-type_phosphatase-like_dom"/>
</dbReference>
<evidence type="ECO:0000313" key="11">
    <source>
        <dbReference type="Proteomes" id="UP000283474"/>
    </source>
</evidence>
<evidence type="ECO:0000256" key="7">
    <source>
        <dbReference type="SAM" id="Phobius"/>
    </source>
</evidence>
<evidence type="ECO:0000259" key="9">
    <source>
        <dbReference type="PROSITE" id="PS51746"/>
    </source>
</evidence>
<name>A0A410GFZ0_9BURK</name>
<dbReference type="OrthoDB" id="9802500at2"/>
<gene>
    <name evidence="10" type="ORF">CKA81_15995</name>
</gene>
<evidence type="ECO:0000256" key="5">
    <source>
        <dbReference type="ARBA" id="ARBA00022989"/>
    </source>
</evidence>
<keyword evidence="3 7" id="KW-0812">Transmembrane</keyword>
<dbReference type="Pfam" id="PF08269">
    <property type="entry name" value="dCache_2"/>
    <property type="match status" value="1"/>
</dbReference>
<dbReference type="InterPro" id="IPR004010">
    <property type="entry name" value="Double_Cache_2"/>
</dbReference>
<dbReference type="GO" id="GO:0007165">
    <property type="term" value="P:signal transduction"/>
    <property type="evidence" value="ECO:0007669"/>
    <property type="project" value="InterPro"/>
</dbReference>
<protein>
    <submittedName>
        <fullName evidence="10">Regulator</fullName>
    </submittedName>
</protein>
<evidence type="ECO:0000313" key="10">
    <source>
        <dbReference type="EMBL" id="QAA95198.1"/>
    </source>
</evidence>
<keyword evidence="6 7" id="KW-0472">Membrane</keyword>
<dbReference type="GO" id="GO:0005886">
    <property type="term" value="C:plasma membrane"/>
    <property type="evidence" value="ECO:0007669"/>
    <property type="project" value="UniProtKB-SubCell"/>
</dbReference>
<keyword evidence="4" id="KW-0378">Hydrolase</keyword>
<dbReference type="PANTHER" id="PTHR43156:SF2">
    <property type="entry name" value="STAGE II SPORULATION PROTEIN E"/>
    <property type="match status" value="1"/>
</dbReference>
<evidence type="ECO:0000256" key="4">
    <source>
        <dbReference type="ARBA" id="ARBA00022801"/>
    </source>
</evidence>
<dbReference type="Gene3D" id="3.60.40.10">
    <property type="entry name" value="PPM-type phosphatase domain"/>
    <property type="match status" value="1"/>
</dbReference>
<dbReference type="InterPro" id="IPR003660">
    <property type="entry name" value="HAMP_dom"/>
</dbReference>
<dbReference type="InterPro" id="IPR052016">
    <property type="entry name" value="Bact_Sigma-Reg"/>
</dbReference>
<dbReference type="SUPFAM" id="SSF81606">
    <property type="entry name" value="PP2C-like"/>
    <property type="match status" value="1"/>
</dbReference>
<feature type="domain" description="HAMP" evidence="8">
    <location>
        <begin position="355"/>
        <end position="416"/>
    </location>
</feature>
<dbReference type="Gene3D" id="3.30.450.20">
    <property type="entry name" value="PAS domain"/>
    <property type="match status" value="2"/>
</dbReference>
<sequence length="672" mass="73764">MRLTSLRSKIFLLVGLTLLLGAIAVMAVTERDVTRTVVASEERAVGNVLNLLLRDSEARWGGLLTDKITTVRNGRSQLVQLGNTVRSVLQMYASQAQDGQLSVDQAKGAAVQWINKLAIDEARFSFAFDHNLIALASGRPDWRGMNLSNLQDFKGNDLATSAYHEARTTGQSFAIYQSPTRDGNEGKFRYAYFGYFEPWDWVFAITDEAQTISRQFDTRRQEMEQSIREALASLTLARNGFAFIVDDEGGMIAPLPARHAGLLDEKDTSSTQTLRKLLDDISESGEVSTFTLTPQAEAATWQISAAYFKPLRWTIAAAVPADDLTHAAEQLRNRLAWLFVGVLLVSLAIAWALSARITRPLKQLTEFARALPEQDLSTAGPIPPHIAQLPQRQPDEVGRLAATFMFMDEQLREKIAKLVQETSSRERFESELNIAHTIQMGLLPQPLEPGALKQLDLYATMIPAKEVGGDLYDYFVLPDGRLCFAIGDVSDKGVPAALFMAVTRTLIRASAEGTTDPAMMIERINNRLSENNPNMMFVTLIVAVLDMTTGDLTWANAGHPPPCIVKTDGELRLLEGCSGPACGVQEDLPYTRYATQLAQGETFIGYSDGVTEALSPDGKLYGDQRLLDLLAAYPAPSAQLATTTVLDDVRAFAHGTEQSDDITLIAARRAAS</sequence>
<dbReference type="RefSeq" id="WP_128356187.1">
    <property type="nucleotide sequence ID" value="NZ_CP022987.1"/>
</dbReference>
<evidence type="ECO:0000256" key="1">
    <source>
        <dbReference type="ARBA" id="ARBA00004651"/>
    </source>
</evidence>
<keyword evidence="11" id="KW-1185">Reference proteome</keyword>
<evidence type="ECO:0000259" key="8">
    <source>
        <dbReference type="PROSITE" id="PS50885"/>
    </source>
</evidence>
<dbReference type="KEGG" id="pus:CKA81_15995"/>
<keyword evidence="5 7" id="KW-1133">Transmembrane helix</keyword>
<dbReference type="InterPro" id="IPR036457">
    <property type="entry name" value="PPM-type-like_dom_sf"/>
</dbReference>
<dbReference type="PANTHER" id="PTHR43156">
    <property type="entry name" value="STAGE II SPORULATION PROTEIN E-RELATED"/>
    <property type="match status" value="1"/>
</dbReference>
<evidence type="ECO:0000256" key="6">
    <source>
        <dbReference type="ARBA" id="ARBA00023136"/>
    </source>
</evidence>
<dbReference type="SMART" id="SM01049">
    <property type="entry name" value="Cache_2"/>
    <property type="match status" value="1"/>
</dbReference>
<dbReference type="Proteomes" id="UP000283474">
    <property type="component" value="Chromosome"/>
</dbReference>
<dbReference type="AlphaFoldDB" id="A0A410GFZ0"/>
<dbReference type="SUPFAM" id="SSF158472">
    <property type="entry name" value="HAMP domain-like"/>
    <property type="match status" value="1"/>
</dbReference>
<evidence type="ECO:0000256" key="3">
    <source>
        <dbReference type="ARBA" id="ARBA00022692"/>
    </source>
</evidence>
<feature type="domain" description="PPM-type phosphatase" evidence="9">
    <location>
        <begin position="455"/>
        <end position="669"/>
    </location>
</feature>
<dbReference type="EMBL" id="CP022987">
    <property type="protein sequence ID" value="QAA95198.1"/>
    <property type="molecule type" value="Genomic_DNA"/>
</dbReference>
<proteinExistence type="predicted"/>
<dbReference type="SMART" id="SM00331">
    <property type="entry name" value="PP2C_SIG"/>
    <property type="match status" value="1"/>
</dbReference>
<dbReference type="PROSITE" id="PS50885">
    <property type="entry name" value="HAMP"/>
    <property type="match status" value="1"/>
</dbReference>
<accession>A0A410GFZ0</accession>
<dbReference type="CDD" id="cd06225">
    <property type="entry name" value="HAMP"/>
    <property type="match status" value="1"/>
</dbReference>
<keyword evidence="2" id="KW-1003">Cell membrane</keyword>
<dbReference type="Gene3D" id="6.10.340.10">
    <property type="match status" value="1"/>
</dbReference>